<proteinExistence type="predicted"/>
<feature type="transmembrane region" description="Helical" evidence="7">
    <location>
        <begin position="340"/>
        <end position="362"/>
    </location>
</feature>
<feature type="transmembrane region" description="Helical" evidence="7">
    <location>
        <begin position="55"/>
        <end position="74"/>
    </location>
</feature>
<dbReference type="InterPro" id="IPR020846">
    <property type="entry name" value="MFS_dom"/>
</dbReference>
<dbReference type="Pfam" id="PF07690">
    <property type="entry name" value="MFS_1"/>
    <property type="match status" value="1"/>
</dbReference>
<evidence type="ECO:0000256" key="5">
    <source>
        <dbReference type="ARBA" id="ARBA00023136"/>
    </source>
</evidence>
<dbReference type="Proteomes" id="UP000253868">
    <property type="component" value="Chromosome"/>
</dbReference>
<dbReference type="OrthoDB" id="4427197at2"/>
<dbReference type="PROSITE" id="PS50850">
    <property type="entry name" value="MFS"/>
    <property type="match status" value="1"/>
</dbReference>
<feature type="region of interest" description="Disordered" evidence="6">
    <location>
        <begin position="398"/>
        <end position="432"/>
    </location>
</feature>
<keyword evidence="5 7" id="KW-0472">Membrane</keyword>
<dbReference type="CDD" id="cd17324">
    <property type="entry name" value="MFS_NepI_like"/>
    <property type="match status" value="1"/>
</dbReference>
<dbReference type="SUPFAM" id="SSF103473">
    <property type="entry name" value="MFS general substrate transporter"/>
    <property type="match status" value="1"/>
</dbReference>
<evidence type="ECO:0000259" key="8">
    <source>
        <dbReference type="PROSITE" id="PS50850"/>
    </source>
</evidence>
<dbReference type="AlphaFoldDB" id="A0A345HYV4"/>
<dbReference type="RefSeq" id="WP_114664418.1">
    <property type="nucleotide sequence ID" value="NZ_CP031194.1"/>
</dbReference>
<organism evidence="9 10">
    <name type="scientific">Streptomyces paludis</name>
    <dbReference type="NCBI Taxonomy" id="2282738"/>
    <lineage>
        <taxon>Bacteria</taxon>
        <taxon>Bacillati</taxon>
        <taxon>Actinomycetota</taxon>
        <taxon>Actinomycetes</taxon>
        <taxon>Kitasatosporales</taxon>
        <taxon>Streptomycetaceae</taxon>
        <taxon>Streptomyces</taxon>
    </lineage>
</organism>
<evidence type="ECO:0000256" key="7">
    <source>
        <dbReference type="SAM" id="Phobius"/>
    </source>
</evidence>
<dbReference type="GO" id="GO:0022857">
    <property type="term" value="F:transmembrane transporter activity"/>
    <property type="evidence" value="ECO:0007669"/>
    <property type="project" value="InterPro"/>
</dbReference>
<keyword evidence="10" id="KW-1185">Reference proteome</keyword>
<feature type="transmembrane region" description="Helical" evidence="7">
    <location>
        <begin position="211"/>
        <end position="233"/>
    </location>
</feature>
<comment type="subcellular location">
    <subcellularLocation>
        <location evidence="1">Cell membrane</location>
        <topology evidence="1">Multi-pass membrane protein</topology>
    </subcellularLocation>
</comment>
<feature type="transmembrane region" description="Helical" evidence="7">
    <location>
        <begin position="368"/>
        <end position="387"/>
    </location>
</feature>
<evidence type="ECO:0000313" key="9">
    <source>
        <dbReference type="EMBL" id="AXG81878.1"/>
    </source>
</evidence>
<feature type="transmembrane region" description="Helical" evidence="7">
    <location>
        <begin position="86"/>
        <end position="109"/>
    </location>
</feature>
<name>A0A345HYV4_9ACTN</name>
<dbReference type="Gene3D" id="1.20.1250.20">
    <property type="entry name" value="MFS general substrate transporter like domains"/>
    <property type="match status" value="1"/>
</dbReference>
<dbReference type="PANTHER" id="PTHR43124:SF10">
    <property type="entry name" value="PURINE EFFLUX PUMP PBUE"/>
    <property type="match status" value="1"/>
</dbReference>
<sequence length="432" mass="43581">MTPQPSGPTGEVLPRLPWRALLLLSGAAFATVTTELLPASLLLQLSDGLDITPAAAGGLVGAWALTIAVVSVPLTRLTAWVPRRRLFLVILLLLALTTTGTALAPSYGWALASRITAAAAHGLFWSLLVPTVATLVPPARIGRAVSVVLAGPAMASILGIPLGATVGAALGWRVSFATLAALLALAALGIRTLPLSDAPPQAVRQEGRDPALWTVLGVALAGGLVITGHFLLYTYIAPLLRQFGGYDNATSGILLFVFGAAGVLGTLGAGSLSDRFPRQALGWVSAAFAGSAASLLLLDLHLAVAVVLIAGWGVLIGLLPPVFQMHLLRIASPGREATSGAIGITVLNLGIATGATLGGAVIDNWQAGALPAVAAIVIAIATVGLMVNGLRGQSTAGSAGAEHTADAVPDGNDPRCTAAPDRSAAEAGELRP</sequence>
<dbReference type="GO" id="GO:0005886">
    <property type="term" value="C:plasma membrane"/>
    <property type="evidence" value="ECO:0007669"/>
    <property type="project" value="UniProtKB-SubCell"/>
</dbReference>
<keyword evidence="2" id="KW-1003">Cell membrane</keyword>
<evidence type="ECO:0000256" key="1">
    <source>
        <dbReference type="ARBA" id="ARBA00004651"/>
    </source>
</evidence>
<dbReference type="InterPro" id="IPR050189">
    <property type="entry name" value="MFS_Efflux_Transporters"/>
</dbReference>
<feature type="transmembrane region" description="Helical" evidence="7">
    <location>
        <begin position="115"/>
        <end position="137"/>
    </location>
</feature>
<feature type="transmembrane region" description="Helical" evidence="7">
    <location>
        <begin position="253"/>
        <end position="273"/>
    </location>
</feature>
<gene>
    <name evidence="9" type="ORF">DVK44_33770</name>
</gene>
<evidence type="ECO:0000256" key="2">
    <source>
        <dbReference type="ARBA" id="ARBA00022475"/>
    </source>
</evidence>
<dbReference type="InterPro" id="IPR036259">
    <property type="entry name" value="MFS_trans_sf"/>
</dbReference>
<feature type="transmembrane region" description="Helical" evidence="7">
    <location>
        <begin position="21"/>
        <end position="43"/>
    </location>
</feature>
<feature type="domain" description="Major facilitator superfamily (MFS) profile" evidence="8">
    <location>
        <begin position="19"/>
        <end position="396"/>
    </location>
</feature>
<feature type="transmembrane region" description="Helical" evidence="7">
    <location>
        <begin position="170"/>
        <end position="190"/>
    </location>
</feature>
<feature type="transmembrane region" description="Helical" evidence="7">
    <location>
        <begin position="144"/>
        <end position="164"/>
    </location>
</feature>
<keyword evidence="4 7" id="KW-1133">Transmembrane helix</keyword>
<feature type="transmembrane region" description="Helical" evidence="7">
    <location>
        <begin position="304"/>
        <end position="328"/>
    </location>
</feature>
<dbReference type="KEGG" id="spad:DVK44_33770"/>
<evidence type="ECO:0000256" key="3">
    <source>
        <dbReference type="ARBA" id="ARBA00022692"/>
    </source>
</evidence>
<evidence type="ECO:0000256" key="4">
    <source>
        <dbReference type="ARBA" id="ARBA00022989"/>
    </source>
</evidence>
<dbReference type="EMBL" id="CP031194">
    <property type="protein sequence ID" value="AXG81878.1"/>
    <property type="molecule type" value="Genomic_DNA"/>
</dbReference>
<feature type="transmembrane region" description="Helical" evidence="7">
    <location>
        <begin position="280"/>
        <end position="298"/>
    </location>
</feature>
<keyword evidence="3 7" id="KW-0812">Transmembrane</keyword>
<accession>A0A345HYV4</accession>
<protein>
    <submittedName>
        <fullName evidence="9">MFS transporter</fullName>
    </submittedName>
</protein>
<dbReference type="InterPro" id="IPR011701">
    <property type="entry name" value="MFS"/>
</dbReference>
<dbReference type="PANTHER" id="PTHR43124">
    <property type="entry name" value="PURINE EFFLUX PUMP PBUE"/>
    <property type="match status" value="1"/>
</dbReference>
<reference evidence="10" key="1">
    <citation type="submission" date="2018-07" db="EMBL/GenBank/DDBJ databases">
        <authorList>
            <person name="Zhao J."/>
        </authorList>
    </citation>
    <scope>NUCLEOTIDE SEQUENCE [LARGE SCALE GENOMIC DNA]</scope>
    <source>
        <strain evidence="10">GSSD-12</strain>
    </source>
</reference>
<evidence type="ECO:0000313" key="10">
    <source>
        <dbReference type="Proteomes" id="UP000253868"/>
    </source>
</evidence>
<evidence type="ECO:0000256" key="6">
    <source>
        <dbReference type="SAM" id="MobiDB-lite"/>
    </source>
</evidence>